<accession>A0AAX4HU60</accession>
<gene>
    <name evidence="1" type="ORF">SOO65_08430</name>
</gene>
<dbReference type="RefSeq" id="WP_321399314.1">
    <property type="nucleotide sequence ID" value="NZ_CP139487.1"/>
</dbReference>
<reference evidence="1 2" key="1">
    <citation type="submission" date="2023-11" db="EMBL/GenBank/DDBJ databases">
        <title>Peredibacter starrii A3.12.</title>
        <authorList>
            <person name="Mitchell R.J."/>
        </authorList>
    </citation>
    <scope>NUCLEOTIDE SEQUENCE [LARGE SCALE GENOMIC DNA]</scope>
    <source>
        <strain evidence="1 2">A3.12</strain>
    </source>
</reference>
<organism evidence="1 2">
    <name type="scientific">Peredibacter starrii</name>
    <dbReference type="NCBI Taxonomy" id="28202"/>
    <lineage>
        <taxon>Bacteria</taxon>
        <taxon>Pseudomonadati</taxon>
        <taxon>Bdellovibrionota</taxon>
        <taxon>Bacteriovoracia</taxon>
        <taxon>Bacteriovoracales</taxon>
        <taxon>Bacteriovoracaceae</taxon>
        <taxon>Peredibacter</taxon>
    </lineage>
</organism>
<dbReference type="AlphaFoldDB" id="A0AAX4HU60"/>
<name>A0AAX4HU60_9BACT</name>
<keyword evidence="2" id="KW-1185">Reference proteome</keyword>
<sequence>MKIAFLVDTAPELTESIKEKIERFDYASIPTLNAEEIDQAGKQMGQVMICFTDSKKAYSFLKTNKWPFKTLNVLFLKGKPIISDDAAKKIREVNLDLVVLKDENQLKEVLTRFESAKDDLEDIEFTFKG</sequence>
<dbReference type="Proteomes" id="UP001324634">
    <property type="component" value="Chromosome"/>
</dbReference>
<dbReference type="KEGG" id="psti:SOO65_08430"/>
<protein>
    <submittedName>
        <fullName evidence="1">Uncharacterized protein</fullName>
    </submittedName>
</protein>
<proteinExistence type="predicted"/>
<evidence type="ECO:0000313" key="2">
    <source>
        <dbReference type="Proteomes" id="UP001324634"/>
    </source>
</evidence>
<evidence type="ECO:0000313" key="1">
    <source>
        <dbReference type="EMBL" id="WPU66772.1"/>
    </source>
</evidence>
<dbReference type="EMBL" id="CP139487">
    <property type="protein sequence ID" value="WPU66772.1"/>
    <property type="molecule type" value="Genomic_DNA"/>
</dbReference>